<dbReference type="SUPFAM" id="SSF52266">
    <property type="entry name" value="SGNH hydrolase"/>
    <property type="match status" value="1"/>
</dbReference>
<evidence type="ECO:0000259" key="3">
    <source>
        <dbReference type="Pfam" id="PF13472"/>
    </source>
</evidence>
<dbReference type="PANTHER" id="PTHR30383:SF5">
    <property type="entry name" value="SGNH HYDROLASE-TYPE ESTERASE DOMAIN-CONTAINING PROTEIN"/>
    <property type="match status" value="1"/>
</dbReference>
<dbReference type="InterPro" id="IPR036514">
    <property type="entry name" value="SGNH_hydro_sf"/>
</dbReference>
<feature type="domain" description="SGNH hydrolase-type esterase" evidence="3">
    <location>
        <begin position="44"/>
        <end position="218"/>
    </location>
</feature>
<evidence type="ECO:0000313" key="4">
    <source>
        <dbReference type="EMBL" id="MEV5511294.1"/>
    </source>
</evidence>
<evidence type="ECO:0000256" key="1">
    <source>
        <dbReference type="ARBA" id="ARBA00022729"/>
    </source>
</evidence>
<feature type="chain" id="PRO_5046789771" evidence="2">
    <location>
        <begin position="25"/>
        <end position="520"/>
    </location>
</feature>
<dbReference type="InterPro" id="IPR051532">
    <property type="entry name" value="Ester_Hydrolysis_Enzymes"/>
</dbReference>
<protein>
    <submittedName>
        <fullName evidence="4">FG-GAP-like repeat-containing protein</fullName>
    </submittedName>
</protein>
<reference evidence="4 5" key="1">
    <citation type="submission" date="2024-06" db="EMBL/GenBank/DDBJ databases">
        <title>The Natural Products Discovery Center: Release of the First 8490 Sequenced Strains for Exploring Actinobacteria Biosynthetic Diversity.</title>
        <authorList>
            <person name="Kalkreuter E."/>
            <person name="Kautsar S.A."/>
            <person name="Yang D."/>
            <person name="Bader C.D."/>
            <person name="Teijaro C.N."/>
            <person name="Fluegel L."/>
            <person name="Davis C.M."/>
            <person name="Simpson J.R."/>
            <person name="Lauterbach L."/>
            <person name="Steele A.D."/>
            <person name="Gui C."/>
            <person name="Meng S."/>
            <person name="Li G."/>
            <person name="Viehrig K."/>
            <person name="Ye F."/>
            <person name="Su P."/>
            <person name="Kiefer A.F."/>
            <person name="Nichols A."/>
            <person name="Cepeda A.J."/>
            <person name="Yan W."/>
            <person name="Fan B."/>
            <person name="Jiang Y."/>
            <person name="Adhikari A."/>
            <person name="Zheng C.-J."/>
            <person name="Schuster L."/>
            <person name="Cowan T.M."/>
            <person name="Smanski M.J."/>
            <person name="Chevrette M.G."/>
            <person name="De Carvalho L.P.S."/>
            <person name="Shen B."/>
        </authorList>
    </citation>
    <scope>NUCLEOTIDE SEQUENCE [LARGE SCALE GENOMIC DNA]</scope>
    <source>
        <strain evidence="4 5">NPDC052347</strain>
    </source>
</reference>
<dbReference type="RefSeq" id="WP_161968644.1">
    <property type="nucleotide sequence ID" value="NZ_JBFAUK010000061.1"/>
</dbReference>
<dbReference type="Pfam" id="PF13472">
    <property type="entry name" value="Lipase_GDSL_2"/>
    <property type="match status" value="1"/>
</dbReference>
<evidence type="ECO:0000256" key="2">
    <source>
        <dbReference type="SAM" id="SignalP"/>
    </source>
</evidence>
<proteinExistence type="predicted"/>
<dbReference type="InterPro" id="IPR028994">
    <property type="entry name" value="Integrin_alpha_N"/>
</dbReference>
<dbReference type="InterPro" id="IPR013517">
    <property type="entry name" value="FG-GAP"/>
</dbReference>
<feature type="signal peptide" evidence="2">
    <location>
        <begin position="1"/>
        <end position="24"/>
    </location>
</feature>
<dbReference type="InterPro" id="IPR013830">
    <property type="entry name" value="SGNH_hydro"/>
</dbReference>
<dbReference type="Gene3D" id="3.40.50.1110">
    <property type="entry name" value="SGNH hydrolase"/>
    <property type="match status" value="1"/>
</dbReference>
<organism evidence="4 5">
    <name type="scientific">Streptomyces orinoci</name>
    <name type="common">Streptoverticillium orinoci</name>
    <dbReference type="NCBI Taxonomy" id="67339"/>
    <lineage>
        <taxon>Bacteria</taxon>
        <taxon>Bacillati</taxon>
        <taxon>Actinomycetota</taxon>
        <taxon>Actinomycetes</taxon>
        <taxon>Kitasatosporales</taxon>
        <taxon>Streptomycetaceae</taxon>
        <taxon>Streptomyces</taxon>
    </lineage>
</organism>
<dbReference type="Proteomes" id="UP001552594">
    <property type="component" value="Unassembled WGS sequence"/>
</dbReference>
<dbReference type="CDD" id="cd01833">
    <property type="entry name" value="XynB_like"/>
    <property type="match status" value="1"/>
</dbReference>
<dbReference type="EMBL" id="JBFAUK010000061">
    <property type="protein sequence ID" value="MEV5511294.1"/>
    <property type="molecule type" value="Genomic_DNA"/>
</dbReference>
<dbReference type="Gene3D" id="2.130.10.130">
    <property type="entry name" value="Integrin alpha, N-terminal"/>
    <property type="match status" value="1"/>
</dbReference>
<name>A0ABV3K829_STRON</name>
<dbReference type="SUPFAM" id="SSF69318">
    <property type="entry name" value="Integrin alpha N-terminal domain"/>
    <property type="match status" value="1"/>
</dbReference>
<comment type="caution">
    <text evidence="4">The sequence shown here is derived from an EMBL/GenBank/DDBJ whole genome shotgun (WGS) entry which is preliminary data.</text>
</comment>
<evidence type="ECO:0000313" key="5">
    <source>
        <dbReference type="Proteomes" id="UP001552594"/>
    </source>
</evidence>
<dbReference type="PANTHER" id="PTHR30383">
    <property type="entry name" value="THIOESTERASE 1/PROTEASE 1/LYSOPHOSPHOLIPASE L1"/>
    <property type="match status" value="1"/>
</dbReference>
<sequence>MTTALLTGLMTTISAATGASTASAASSVTDNPNWKVPRLAVMPMGDSITRGVGSSTGAGYRTELRDQLASHTDDLHFVGTGRPAGSPGLDHEGHPGWRIDELSDNVERWLASAHPNVVLLHIGTNDMDQNYAPDAAPERLGGLIDQITTAAPGVTVLVSSVVPSKDPQVEKRVEKFNLAVPQIVAERRNKGRAVGYVDMGDVTTADLADRLHPSDSGYVKMARAFFRGVSQAATDGWIHPNVDVKPAPPYRTPVGDYNVDINGDGKADFLSVDKKGAVHAWLNNGGDSHGGWPNYGWIATGTGAPADKVRFADINGDGKADYLVLDDDGGIQVWLNNGGDGHGGWTNYGRIATGAKAPASKVRFADINGDGKADYLVLDDSGAVHAWLNNGTSTWTDYGQIATGTGAQGNKVRFADIDGDGKADYLIVDDNGAVHAWLNKGGDGHGGWADRGQIATGTGAPGSCVRFADIDGDGKADYLVVEDNGPIYAWLNNGGDGHGGWTNRGQIANGLAGPGDRVHM</sequence>
<dbReference type="Pfam" id="PF13517">
    <property type="entry name" value="FG-GAP_3"/>
    <property type="match status" value="2"/>
</dbReference>
<accession>A0ABV3K829</accession>
<keyword evidence="1 2" id="KW-0732">Signal</keyword>
<gene>
    <name evidence="4" type="ORF">AB0L16_33610</name>
</gene>
<keyword evidence="5" id="KW-1185">Reference proteome</keyword>